<protein>
    <submittedName>
        <fullName evidence="1">Uncharacterized protein</fullName>
    </submittedName>
</protein>
<name>A0AAU9VW00_9CNID</name>
<reference evidence="1 2" key="1">
    <citation type="submission" date="2022-05" db="EMBL/GenBank/DDBJ databases">
        <authorList>
            <consortium name="Genoscope - CEA"/>
            <person name="William W."/>
        </authorList>
    </citation>
    <scope>NUCLEOTIDE SEQUENCE [LARGE SCALE GENOMIC DNA]</scope>
</reference>
<dbReference type="AlphaFoldDB" id="A0AAU9VW00"/>
<evidence type="ECO:0000313" key="2">
    <source>
        <dbReference type="Proteomes" id="UP001159428"/>
    </source>
</evidence>
<proteinExistence type="predicted"/>
<dbReference type="EMBL" id="CALNXJ010000005">
    <property type="protein sequence ID" value="CAH3040492.1"/>
    <property type="molecule type" value="Genomic_DNA"/>
</dbReference>
<organism evidence="1 2">
    <name type="scientific">Pocillopora meandrina</name>
    <dbReference type="NCBI Taxonomy" id="46732"/>
    <lineage>
        <taxon>Eukaryota</taxon>
        <taxon>Metazoa</taxon>
        <taxon>Cnidaria</taxon>
        <taxon>Anthozoa</taxon>
        <taxon>Hexacorallia</taxon>
        <taxon>Scleractinia</taxon>
        <taxon>Astrocoeniina</taxon>
        <taxon>Pocilloporidae</taxon>
        <taxon>Pocillopora</taxon>
    </lineage>
</organism>
<gene>
    <name evidence="1" type="ORF">PMEA_00026056</name>
</gene>
<feature type="non-terminal residue" evidence="1">
    <location>
        <position position="109"/>
    </location>
</feature>
<evidence type="ECO:0000313" key="1">
    <source>
        <dbReference type="EMBL" id="CAH3040492.1"/>
    </source>
</evidence>
<sequence>MEELTDDPCPSLPKPVNLAKAANHLQQRLRPADPVDLEFELQSEHILENFLLRLGICKRITLVRGRRHLLFASQQQLEVLCRAKAWYIDGTFKLCRKLFSQLLTINAFV</sequence>
<accession>A0AAU9VW00</accession>
<keyword evidence="2" id="KW-1185">Reference proteome</keyword>
<comment type="caution">
    <text evidence="1">The sequence shown here is derived from an EMBL/GenBank/DDBJ whole genome shotgun (WGS) entry which is preliminary data.</text>
</comment>
<dbReference type="Proteomes" id="UP001159428">
    <property type="component" value="Unassembled WGS sequence"/>
</dbReference>